<evidence type="ECO:0008006" key="4">
    <source>
        <dbReference type="Google" id="ProtNLM"/>
    </source>
</evidence>
<evidence type="ECO:0000313" key="2">
    <source>
        <dbReference type="EMBL" id="RFA09378.1"/>
    </source>
</evidence>
<keyword evidence="1" id="KW-0812">Transmembrane</keyword>
<gene>
    <name evidence="2" type="ORF">B7R54_09130</name>
</gene>
<name>A0A3E0VIS9_9MICO</name>
<accession>A0A3E0VIS9</accession>
<keyword evidence="3" id="KW-1185">Reference proteome</keyword>
<evidence type="ECO:0000313" key="3">
    <source>
        <dbReference type="Proteomes" id="UP000256486"/>
    </source>
</evidence>
<reference evidence="2 3" key="1">
    <citation type="submission" date="2017-04" db="EMBL/GenBank/DDBJ databases">
        <title>Comparative genome analysis of Subtercola boreus.</title>
        <authorList>
            <person name="Cho Y.-J."/>
            <person name="Cho A."/>
            <person name="Kim O.-S."/>
            <person name="Lee J.-I."/>
        </authorList>
    </citation>
    <scope>NUCLEOTIDE SEQUENCE [LARGE SCALE GENOMIC DNA]</scope>
    <source>
        <strain evidence="2 3">K300</strain>
    </source>
</reference>
<feature type="transmembrane region" description="Helical" evidence="1">
    <location>
        <begin position="15"/>
        <end position="36"/>
    </location>
</feature>
<organism evidence="2 3">
    <name type="scientific">Subtercola boreus</name>
    <dbReference type="NCBI Taxonomy" id="120213"/>
    <lineage>
        <taxon>Bacteria</taxon>
        <taxon>Bacillati</taxon>
        <taxon>Actinomycetota</taxon>
        <taxon>Actinomycetes</taxon>
        <taxon>Micrococcales</taxon>
        <taxon>Microbacteriaceae</taxon>
        <taxon>Subtercola</taxon>
    </lineage>
</organism>
<sequence>MDLSDVWNAFNADPVVHTLVTTVLFVGLGVGLPLALMGGWRRPKNGVRGTGQVISVSGRTGNSSYSICYMNLVVQAPGLPPTAVKYRRLVSSALWPMPGAELPIVIDVKNPKRFAVLWNEVPTSASTAENLAQFVAEQMNRRNTAFPPADLASQLERLAALRANGVLNEDEYVAERARIVGQSR</sequence>
<dbReference type="Proteomes" id="UP000256486">
    <property type="component" value="Unassembled WGS sequence"/>
</dbReference>
<keyword evidence="1" id="KW-0472">Membrane</keyword>
<dbReference type="AlphaFoldDB" id="A0A3E0VIS9"/>
<dbReference type="EMBL" id="NBWZ01000001">
    <property type="protein sequence ID" value="RFA09378.1"/>
    <property type="molecule type" value="Genomic_DNA"/>
</dbReference>
<dbReference type="RefSeq" id="WP_116414768.1">
    <property type="nucleotide sequence ID" value="NZ_NBWZ01000001.1"/>
</dbReference>
<keyword evidence="1" id="KW-1133">Transmembrane helix</keyword>
<evidence type="ECO:0000256" key="1">
    <source>
        <dbReference type="SAM" id="Phobius"/>
    </source>
</evidence>
<proteinExistence type="predicted"/>
<protein>
    <recommendedName>
        <fullName evidence="4">SHOCT domain-containing protein</fullName>
    </recommendedName>
</protein>
<comment type="caution">
    <text evidence="2">The sequence shown here is derived from an EMBL/GenBank/DDBJ whole genome shotgun (WGS) entry which is preliminary data.</text>
</comment>
<dbReference type="OrthoDB" id="115162at2"/>